<name>A0A5S6QQC7_TRIMR</name>
<comment type="similarity">
    <text evidence="1">Belongs to the BPI/LBP/Plunc superfamily. BPI/LBP family.</text>
</comment>
<sequence>MSEVCGILSQIMTQKVQHMQLPEKHKNVGRISMTFTNLQVAQITPPRIQIRPSPYTPHQVTASMQVDQLVIYGEVVSSMRLLDDRVFYVTLSNVEINIDVALAKMPSGQMHAEITGCNFYLGDVSVQTKHFNKNRFTYSGIAERKLRSELEDGMCNQITQKGNRVLNTILEKYPTKVRLSDFVPAKHRSKFRVKNYSNGNVAGSSDALEIFGKDLSALRNIMLDTSLVSDPKVVSADSLEFDIRGNVLWMGRSPAPFYPPPIRTTSKPSDSSMLVIYASESVPNALLYQLHQHGIFNMRIDKDSKSELSSLLRKNCRGWFCINSFLPQFRTMYPSEMPVIYLRTRSPPLIHIDPRMVTIEIEAHLSLNAESPRSRSASVEVLSMDIKAIASLVPQIQGNRLKAKVLSATLKTSTERNTLKVDPNKVEVLADIIRKAFEDGVQSIAKNGVQLPQSPLFDIRSGRVYLHDRAIEFDLAPKFNEKFLMDKLKNLFGGLIS</sequence>
<dbReference type="GO" id="GO:0005615">
    <property type="term" value="C:extracellular space"/>
    <property type="evidence" value="ECO:0007669"/>
    <property type="project" value="TreeGrafter"/>
</dbReference>
<keyword evidence="4" id="KW-1185">Reference proteome</keyword>
<dbReference type="STRING" id="70415.A0A5S6QQC7"/>
<dbReference type="SUPFAM" id="SSF55394">
    <property type="entry name" value="Bactericidal permeability-increasing protein, BPI"/>
    <property type="match status" value="2"/>
</dbReference>
<dbReference type="InterPro" id="IPR001124">
    <property type="entry name" value="Lipid-bd_serum_glycop_C"/>
</dbReference>
<dbReference type="WBParaSite" id="TMUE_2000009541.2">
    <property type="protein sequence ID" value="TMUE_2000009541.2"/>
    <property type="gene ID" value="WBGene00286958"/>
</dbReference>
<reference evidence="4" key="1">
    <citation type="submission" date="2013-11" db="EMBL/GenBank/DDBJ databases">
        <authorList>
            <person name="Aslett M."/>
        </authorList>
    </citation>
    <scope>NUCLEOTIDE SEQUENCE [LARGE SCALE GENOMIC DNA]</scope>
    <source>
        <strain evidence="4">Edinburgh</strain>
    </source>
</reference>
<feature type="domain" description="Lipid-binding serum glycoprotein C-terminal" evidence="3">
    <location>
        <begin position="268"/>
        <end position="475"/>
    </location>
</feature>
<dbReference type="InterPro" id="IPR032942">
    <property type="entry name" value="BPI/LBP/Plunc"/>
</dbReference>
<dbReference type="SMART" id="SM00329">
    <property type="entry name" value="BPI2"/>
    <property type="match status" value="1"/>
</dbReference>
<protein>
    <submittedName>
        <fullName evidence="5 6">BPI2 domain-containing protein</fullName>
    </submittedName>
</protein>
<dbReference type="Proteomes" id="UP000046395">
    <property type="component" value="Unassembled WGS sequence"/>
</dbReference>
<dbReference type="WBParaSite" id="TMUE_2000009541.1">
    <property type="protein sequence ID" value="TMUE_2000009541.1"/>
    <property type="gene ID" value="WBGene00286958"/>
</dbReference>
<dbReference type="InterPro" id="IPR017943">
    <property type="entry name" value="Bactericidal_perm-incr_a/b_dom"/>
</dbReference>
<dbReference type="Gene3D" id="3.15.10.10">
    <property type="entry name" value="Bactericidal permeability-increasing protein, domain 1"/>
    <property type="match status" value="1"/>
</dbReference>
<organism evidence="4 5">
    <name type="scientific">Trichuris muris</name>
    <name type="common">Mouse whipworm</name>
    <dbReference type="NCBI Taxonomy" id="70415"/>
    <lineage>
        <taxon>Eukaryota</taxon>
        <taxon>Metazoa</taxon>
        <taxon>Ecdysozoa</taxon>
        <taxon>Nematoda</taxon>
        <taxon>Enoplea</taxon>
        <taxon>Dorylaimia</taxon>
        <taxon>Trichinellida</taxon>
        <taxon>Trichuridae</taxon>
        <taxon>Trichuris</taxon>
    </lineage>
</organism>
<keyword evidence="2" id="KW-1015">Disulfide bond</keyword>
<dbReference type="Pfam" id="PF02886">
    <property type="entry name" value="LBP_BPI_CETP_C"/>
    <property type="match status" value="1"/>
</dbReference>
<dbReference type="InterPro" id="IPR017942">
    <property type="entry name" value="Lipid-bd_serum_glycop_N"/>
</dbReference>
<dbReference type="Pfam" id="PF01273">
    <property type="entry name" value="LBP_BPI_CETP"/>
    <property type="match status" value="1"/>
</dbReference>
<evidence type="ECO:0000313" key="4">
    <source>
        <dbReference type="Proteomes" id="UP000046395"/>
    </source>
</evidence>
<reference evidence="5" key="3">
    <citation type="submission" date="2019-12" db="UniProtKB">
        <authorList>
            <consortium name="WormBaseParasite"/>
        </authorList>
    </citation>
    <scope>IDENTIFICATION</scope>
</reference>
<evidence type="ECO:0000256" key="2">
    <source>
        <dbReference type="ARBA" id="ARBA00023157"/>
    </source>
</evidence>
<reference evidence="4" key="2">
    <citation type="submission" date="2014-03" db="EMBL/GenBank/DDBJ databases">
        <title>The whipworm genome and dual-species transcriptomics of an intimate host-pathogen interaction.</title>
        <authorList>
            <person name="Foth B.J."/>
            <person name="Tsai I.J."/>
            <person name="Reid A.J."/>
            <person name="Bancroft A.J."/>
            <person name="Nichol S."/>
            <person name="Tracey A."/>
            <person name="Holroyd N."/>
            <person name="Cotton J.A."/>
            <person name="Stanley E.J."/>
            <person name="Zarowiecki M."/>
            <person name="Liu J.Z."/>
            <person name="Huckvale T."/>
            <person name="Cooper P.J."/>
            <person name="Grencis R.K."/>
            <person name="Berriman M."/>
        </authorList>
    </citation>
    <scope>NUCLEOTIDE SEQUENCE [LARGE SCALE GENOMIC DNA]</scope>
    <source>
        <strain evidence="4">Edinburgh</strain>
    </source>
</reference>
<evidence type="ECO:0000259" key="3">
    <source>
        <dbReference type="SMART" id="SM00329"/>
    </source>
</evidence>
<dbReference type="AlphaFoldDB" id="A0A5S6QQC7"/>
<evidence type="ECO:0000313" key="5">
    <source>
        <dbReference type="WBParaSite" id="TMUE_2000009541.1"/>
    </source>
</evidence>
<evidence type="ECO:0000313" key="6">
    <source>
        <dbReference type="WBParaSite" id="TMUE_2000009541.2"/>
    </source>
</evidence>
<evidence type="ECO:0000256" key="1">
    <source>
        <dbReference type="ARBA" id="ARBA00007292"/>
    </source>
</evidence>
<accession>A0A5S6QQC7</accession>
<proteinExistence type="inferred from homology"/>
<dbReference type="PANTHER" id="PTHR10504:SF131">
    <property type="entry name" value="BPI2 DOMAIN-CONTAINING PROTEIN"/>
    <property type="match status" value="1"/>
</dbReference>
<dbReference type="GO" id="GO:0008289">
    <property type="term" value="F:lipid binding"/>
    <property type="evidence" value="ECO:0007669"/>
    <property type="project" value="InterPro"/>
</dbReference>
<dbReference type="PANTHER" id="PTHR10504">
    <property type="entry name" value="BACTERICIDAL PERMEABILITY-INCREASING BPI PROTEIN-RELATED"/>
    <property type="match status" value="1"/>
</dbReference>
<dbReference type="Gene3D" id="3.15.20.10">
    <property type="entry name" value="Bactericidal permeability-increasing protein, domain 2"/>
    <property type="match status" value="1"/>
</dbReference>